<dbReference type="Gene3D" id="1.10.630.10">
    <property type="entry name" value="Cytochrome P450"/>
    <property type="match status" value="1"/>
</dbReference>
<proteinExistence type="predicted"/>
<reference evidence="2" key="1">
    <citation type="journal article" date="2020" name="Nat. Commun.">
        <title>Large-scale genome sequencing of mycorrhizal fungi provides insights into the early evolution of symbiotic traits.</title>
        <authorList>
            <person name="Miyauchi S."/>
            <person name="Kiss E."/>
            <person name="Kuo A."/>
            <person name="Drula E."/>
            <person name="Kohler A."/>
            <person name="Sanchez-Garcia M."/>
            <person name="Morin E."/>
            <person name="Andreopoulos B."/>
            <person name="Barry K.W."/>
            <person name="Bonito G."/>
            <person name="Buee M."/>
            <person name="Carver A."/>
            <person name="Chen C."/>
            <person name="Cichocki N."/>
            <person name="Clum A."/>
            <person name="Culley D."/>
            <person name="Crous P.W."/>
            <person name="Fauchery L."/>
            <person name="Girlanda M."/>
            <person name="Hayes R.D."/>
            <person name="Keri Z."/>
            <person name="LaButti K."/>
            <person name="Lipzen A."/>
            <person name="Lombard V."/>
            <person name="Magnuson J."/>
            <person name="Maillard F."/>
            <person name="Murat C."/>
            <person name="Nolan M."/>
            <person name="Ohm R.A."/>
            <person name="Pangilinan J."/>
            <person name="Pereira M.F."/>
            <person name="Perotto S."/>
            <person name="Peter M."/>
            <person name="Pfister S."/>
            <person name="Riley R."/>
            <person name="Sitrit Y."/>
            <person name="Stielow J.B."/>
            <person name="Szollosi G."/>
            <person name="Zifcakova L."/>
            <person name="Stursova M."/>
            <person name="Spatafora J.W."/>
            <person name="Tedersoo L."/>
            <person name="Vaario L.M."/>
            <person name="Yamada A."/>
            <person name="Yan M."/>
            <person name="Wang P."/>
            <person name="Xu J."/>
            <person name="Bruns T."/>
            <person name="Baldrian P."/>
            <person name="Vilgalys R."/>
            <person name="Dunand C."/>
            <person name="Henrissat B."/>
            <person name="Grigoriev I.V."/>
            <person name="Hibbett D."/>
            <person name="Nagy L.G."/>
            <person name="Martin F.M."/>
        </authorList>
    </citation>
    <scope>NUCLEOTIDE SEQUENCE</scope>
    <source>
        <strain evidence="2">UP504</strain>
    </source>
</reference>
<evidence type="ECO:0000256" key="1">
    <source>
        <dbReference type="SAM" id="Phobius"/>
    </source>
</evidence>
<keyword evidence="1" id="KW-0812">Transmembrane</keyword>
<dbReference type="Proteomes" id="UP000886523">
    <property type="component" value="Unassembled WGS sequence"/>
</dbReference>
<protein>
    <recommendedName>
        <fullName evidence="4">Cytochrome P450</fullName>
    </recommendedName>
</protein>
<dbReference type="EMBL" id="MU128993">
    <property type="protein sequence ID" value="KAF9512004.1"/>
    <property type="molecule type" value="Genomic_DNA"/>
</dbReference>
<keyword evidence="1" id="KW-1133">Transmembrane helix</keyword>
<accession>A0A9P6DUU2</accession>
<dbReference type="GO" id="GO:0004497">
    <property type="term" value="F:monooxygenase activity"/>
    <property type="evidence" value="ECO:0007669"/>
    <property type="project" value="InterPro"/>
</dbReference>
<dbReference type="InterPro" id="IPR001128">
    <property type="entry name" value="Cyt_P450"/>
</dbReference>
<comment type="caution">
    <text evidence="2">The sequence shown here is derived from an EMBL/GenBank/DDBJ whole genome shotgun (WGS) entry which is preliminary data.</text>
</comment>
<dbReference type="PANTHER" id="PTHR24299:SF21">
    <property type="entry name" value="OS09G0441600 PROTEIN"/>
    <property type="match status" value="1"/>
</dbReference>
<evidence type="ECO:0000313" key="2">
    <source>
        <dbReference type="EMBL" id="KAF9512004.1"/>
    </source>
</evidence>
<dbReference type="GO" id="GO:0016705">
    <property type="term" value="F:oxidoreductase activity, acting on paired donors, with incorporation or reduction of molecular oxygen"/>
    <property type="evidence" value="ECO:0007669"/>
    <property type="project" value="InterPro"/>
</dbReference>
<evidence type="ECO:0008006" key="4">
    <source>
        <dbReference type="Google" id="ProtNLM"/>
    </source>
</evidence>
<dbReference type="PANTHER" id="PTHR24299">
    <property type="entry name" value="CYTOCHROME P450 FAMILY 1"/>
    <property type="match status" value="1"/>
</dbReference>
<dbReference type="GO" id="GO:0020037">
    <property type="term" value="F:heme binding"/>
    <property type="evidence" value="ECO:0007669"/>
    <property type="project" value="InterPro"/>
</dbReference>
<dbReference type="GO" id="GO:0005506">
    <property type="term" value="F:iron ion binding"/>
    <property type="evidence" value="ECO:0007669"/>
    <property type="project" value="InterPro"/>
</dbReference>
<name>A0A9P6DUU2_9AGAM</name>
<dbReference type="AlphaFoldDB" id="A0A9P6DUU2"/>
<dbReference type="OrthoDB" id="3196312at2759"/>
<dbReference type="Pfam" id="PF00067">
    <property type="entry name" value="p450"/>
    <property type="match status" value="1"/>
</dbReference>
<evidence type="ECO:0000313" key="3">
    <source>
        <dbReference type="Proteomes" id="UP000886523"/>
    </source>
</evidence>
<keyword evidence="1" id="KW-0472">Membrane</keyword>
<dbReference type="InterPro" id="IPR036396">
    <property type="entry name" value="Cyt_P450_sf"/>
</dbReference>
<feature type="transmembrane region" description="Helical" evidence="1">
    <location>
        <begin position="31"/>
        <end position="51"/>
    </location>
</feature>
<keyword evidence="3" id="KW-1185">Reference proteome</keyword>
<dbReference type="SUPFAM" id="SSF48264">
    <property type="entry name" value="Cytochrome P450"/>
    <property type="match status" value="1"/>
</dbReference>
<organism evidence="2 3">
    <name type="scientific">Hydnum rufescens UP504</name>
    <dbReference type="NCBI Taxonomy" id="1448309"/>
    <lineage>
        <taxon>Eukaryota</taxon>
        <taxon>Fungi</taxon>
        <taxon>Dikarya</taxon>
        <taxon>Basidiomycota</taxon>
        <taxon>Agaricomycotina</taxon>
        <taxon>Agaricomycetes</taxon>
        <taxon>Cantharellales</taxon>
        <taxon>Hydnaceae</taxon>
        <taxon>Hydnum</taxon>
    </lineage>
</organism>
<gene>
    <name evidence="2" type="ORF">BS47DRAFT_1129982</name>
</gene>
<sequence>MYMVSLNHGFLQNLRWMAEGRQTGWTPIANVPSSFLGALAALILGWFLHLASRRNTPLRLPPGPPGIPILGHLHILEQGSKRFKQFQGWHDKYGPLVSLKLGSSNLFLLGGDGHRSARTIGQTRSRILATTQKKDCHGSGRL</sequence>